<evidence type="ECO:0000256" key="1">
    <source>
        <dbReference type="ARBA" id="ARBA00007228"/>
    </source>
</evidence>
<feature type="region of interest" description="Disordered" evidence="4">
    <location>
        <begin position="66"/>
        <end position="89"/>
    </location>
</feature>
<feature type="domain" description="MRM3-like substrate binding" evidence="6">
    <location>
        <begin position="118"/>
        <end position="194"/>
    </location>
</feature>
<name>A0AAJ6YFN9_9HYME</name>
<dbReference type="InterPro" id="IPR053888">
    <property type="entry name" value="MRM3-like_sub_bind"/>
</dbReference>
<dbReference type="SUPFAM" id="SSF55315">
    <property type="entry name" value="L30e-like"/>
    <property type="match status" value="1"/>
</dbReference>
<protein>
    <submittedName>
        <fullName evidence="8">rRNA methyltransferase 3, mitochondrial</fullName>
    </submittedName>
</protein>
<dbReference type="Pfam" id="PF22435">
    <property type="entry name" value="MRM3-like_sub_bind"/>
    <property type="match status" value="1"/>
</dbReference>
<dbReference type="InterPro" id="IPR029028">
    <property type="entry name" value="Alpha/beta_knot_MTases"/>
</dbReference>
<keyword evidence="3" id="KW-0808">Transferase</keyword>
<comment type="similarity">
    <text evidence="1">Belongs to the class IV-like SAM-binding methyltransferase superfamily. RNA methyltransferase TrmH family.</text>
</comment>
<dbReference type="Gene3D" id="3.40.1280.10">
    <property type="match status" value="1"/>
</dbReference>
<dbReference type="KEGG" id="csol:105361631"/>
<sequence length="403" mass="45503">MLLKSLQLTLSNLRNISHAIDVKSCLIVPCKKYARFAPRMYTDIENADELFDIEENTTPPILEVQKKPRSKKSKAIDAKQREEASWSDDVKEAPKKERNLISTKIYNNEKIITSLMMSIKTKKQKNKKNRIIIEGTRLIEEGIKVGLVPEIIIFSRYEDIQNLPIKKNETQFYKVPYRVIQLWSTLTTTPGVMAIFEKPNAVEVTSTSLPITIICDNIRDPRNMGAILRAAAGAGCEKVLLSKGCVDFWDAKVLRAAAGAQFRIPIFGAQTWDDIKSSISTDANVFIADSNVNPFKRIEEETIVKPIIHEKKKKHEILEKLNELEVVPYYTADYTKNEIVLIVGGETEGLSIDSVELTKSRNGVRVNIPLNNNIDSLNAGMAVGIIVFEVKKQFSIRVKDLLQ</sequence>
<dbReference type="GO" id="GO:0006396">
    <property type="term" value="P:RNA processing"/>
    <property type="evidence" value="ECO:0007669"/>
    <property type="project" value="InterPro"/>
</dbReference>
<proteinExistence type="inferred from homology"/>
<keyword evidence="7" id="KW-1185">Reference proteome</keyword>
<evidence type="ECO:0000256" key="3">
    <source>
        <dbReference type="ARBA" id="ARBA00022679"/>
    </source>
</evidence>
<feature type="compositionally biased region" description="Basic and acidic residues" evidence="4">
    <location>
        <begin position="74"/>
        <end position="89"/>
    </location>
</feature>
<dbReference type="CDD" id="cd18106">
    <property type="entry name" value="SpoU-like_RNMTL1"/>
    <property type="match status" value="1"/>
</dbReference>
<feature type="domain" description="tRNA/rRNA methyltransferase SpoU type" evidence="5">
    <location>
        <begin position="211"/>
        <end position="387"/>
    </location>
</feature>
<gene>
    <name evidence="8" type="primary">LOC105361631</name>
</gene>
<evidence type="ECO:0000259" key="5">
    <source>
        <dbReference type="Pfam" id="PF00588"/>
    </source>
</evidence>
<dbReference type="PANTHER" id="PTHR43191">
    <property type="entry name" value="RRNA METHYLTRANSFERASE 3"/>
    <property type="match status" value="1"/>
</dbReference>
<evidence type="ECO:0000256" key="4">
    <source>
        <dbReference type="SAM" id="MobiDB-lite"/>
    </source>
</evidence>
<dbReference type="PANTHER" id="PTHR43191:SF2">
    <property type="entry name" value="RRNA METHYLTRANSFERASE 3, MITOCHONDRIAL"/>
    <property type="match status" value="1"/>
</dbReference>
<accession>A0AAJ6YFN9</accession>
<evidence type="ECO:0000259" key="6">
    <source>
        <dbReference type="Pfam" id="PF22435"/>
    </source>
</evidence>
<evidence type="ECO:0000256" key="2">
    <source>
        <dbReference type="ARBA" id="ARBA00022603"/>
    </source>
</evidence>
<evidence type="ECO:0000313" key="8">
    <source>
        <dbReference type="RefSeq" id="XP_011497185.1"/>
    </source>
</evidence>
<dbReference type="Proteomes" id="UP000695007">
    <property type="component" value="Unplaced"/>
</dbReference>
<organism evidence="7 8">
    <name type="scientific">Ceratosolen solmsi marchali</name>
    <dbReference type="NCBI Taxonomy" id="326594"/>
    <lineage>
        <taxon>Eukaryota</taxon>
        <taxon>Metazoa</taxon>
        <taxon>Ecdysozoa</taxon>
        <taxon>Arthropoda</taxon>
        <taxon>Hexapoda</taxon>
        <taxon>Insecta</taxon>
        <taxon>Pterygota</taxon>
        <taxon>Neoptera</taxon>
        <taxon>Endopterygota</taxon>
        <taxon>Hymenoptera</taxon>
        <taxon>Apocrita</taxon>
        <taxon>Proctotrupomorpha</taxon>
        <taxon>Chalcidoidea</taxon>
        <taxon>Agaonidae</taxon>
        <taxon>Agaoninae</taxon>
        <taxon>Ceratosolen</taxon>
    </lineage>
</organism>
<dbReference type="GO" id="GO:0032259">
    <property type="term" value="P:methylation"/>
    <property type="evidence" value="ECO:0007669"/>
    <property type="project" value="UniProtKB-KW"/>
</dbReference>
<dbReference type="AlphaFoldDB" id="A0AAJ6YFN9"/>
<evidence type="ECO:0000313" key="7">
    <source>
        <dbReference type="Proteomes" id="UP000695007"/>
    </source>
</evidence>
<dbReference type="SUPFAM" id="SSF75217">
    <property type="entry name" value="alpha/beta knot"/>
    <property type="match status" value="1"/>
</dbReference>
<dbReference type="InterPro" id="IPR001537">
    <property type="entry name" value="SpoU_MeTrfase"/>
</dbReference>
<dbReference type="InterPro" id="IPR051259">
    <property type="entry name" value="rRNA_Methyltransferase"/>
</dbReference>
<dbReference type="GeneID" id="105361631"/>
<keyword evidence="2 8" id="KW-0489">Methyltransferase</keyword>
<dbReference type="GO" id="GO:0008173">
    <property type="term" value="F:RNA methyltransferase activity"/>
    <property type="evidence" value="ECO:0007669"/>
    <property type="project" value="InterPro"/>
</dbReference>
<dbReference type="Pfam" id="PF00588">
    <property type="entry name" value="SpoU_methylase"/>
    <property type="match status" value="1"/>
</dbReference>
<dbReference type="RefSeq" id="XP_011497185.1">
    <property type="nucleotide sequence ID" value="XM_011498883.1"/>
</dbReference>
<reference evidence="8" key="1">
    <citation type="submission" date="2025-08" db="UniProtKB">
        <authorList>
            <consortium name="RefSeq"/>
        </authorList>
    </citation>
    <scope>IDENTIFICATION</scope>
</reference>
<dbReference type="InterPro" id="IPR029026">
    <property type="entry name" value="tRNA_m1G_MTases_N"/>
</dbReference>
<dbReference type="GO" id="GO:0003723">
    <property type="term" value="F:RNA binding"/>
    <property type="evidence" value="ECO:0007669"/>
    <property type="project" value="InterPro"/>
</dbReference>
<dbReference type="Gene3D" id="3.30.1330.30">
    <property type="match status" value="1"/>
</dbReference>
<dbReference type="InterPro" id="IPR029064">
    <property type="entry name" value="Ribosomal_eL30-like_sf"/>
</dbReference>